<dbReference type="GO" id="GO:0003729">
    <property type="term" value="F:mRNA binding"/>
    <property type="evidence" value="ECO:0007669"/>
    <property type="project" value="InterPro"/>
</dbReference>
<evidence type="ECO:0000256" key="5">
    <source>
        <dbReference type="ARBA" id="ARBA00022884"/>
    </source>
</evidence>
<keyword evidence="2" id="KW-0540">Nuclease</keyword>
<keyword evidence="4" id="KW-0378">Hydrolase</keyword>
<evidence type="ECO:0000256" key="1">
    <source>
        <dbReference type="ARBA" id="ARBA00022649"/>
    </source>
</evidence>
<keyword evidence="3" id="KW-0255">Endonuclease</keyword>
<dbReference type="InterPro" id="IPR012933">
    <property type="entry name" value="HicA_mRNA_interferase"/>
</dbReference>
<organism evidence="7 8">
    <name type="scientific">Candidatus Argoarchaeum ethanivorans</name>
    <dbReference type="NCBI Taxonomy" id="2608793"/>
    <lineage>
        <taxon>Archaea</taxon>
        <taxon>Methanobacteriati</taxon>
        <taxon>Methanobacteriota</taxon>
        <taxon>Stenosarchaea group</taxon>
        <taxon>Methanomicrobia</taxon>
        <taxon>Methanosarcinales</taxon>
        <taxon>Methanosarcinales incertae sedis</taxon>
        <taxon>GOM Arc I cluster</taxon>
        <taxon>Candidatus Argoarchaeum</taxon>
    </lineage>
</organism>
<evidence type="ECO:0000256" key="3">
    <source>
        <dbReference type="ARBA" id="ARBA00022759"/>
    </source>
</evidence>
<dbReference type="Proteomes" id="UP000291831">
    <property type="component" value="Unassembled WGS sequence"/>
</dbReference>
<evidence type="ECO:0000256" key="4">
    <source>
        <dbReference type="ARBA" id="ARBA00022801"/>
    </source>
</evidence>
<keyword evidence="1" id="KW-1277">Toxin-antitoxin system</keyword>
<keyword evidence="6" id="KW-0346">Stress response</keyword>
<evidence type="ECO:0008006" key="9">
    <source>
        <dbReference type="Google" id="ProtNLM"/>
    </source>
</evidence>
<evidence type="ECO:0000313" key="8">
    <source>
        <dbReference type="Proteomes" id="UP000291831"/>
    </source>
</evidence>
<dbReference type="EMBL" id="RPGO01000002">
    <property type="protein sequence ID" value="RZB33167.1"/>
    <property type="molecule type" value="Genomic_DNA"/>
</dbReference>
<dbReference type="GO" id="GO:0004519">
    <property type="term" value="F:endonuclease activity"/>
    <property type="evidence" value="ECO:0007669"/>
    <property type="project" value="UniProtKB-KW"/>
</dbReference>
<sequence>MTPRMGSIKRRDLIRYLKILGFEGPYSGGKHQFMIKDNVTLRLPNPHKGDIGREFLIRILKQAKIDRTVWESL</sequence>
<dbReference type="GO" id="GO:0016787">
    <property type="term" value="F:hydrolase activity"/>
    <property type="evidence" value="ECO:0007669"/>
    <property type="project" value="UniProtKB-KW"/>
</dbReference>
<protein>
    <recommendedName>
        <fullName evidence="9">Type II toxin-antitoxin system HicA family toxin</fullName>
    </recommendedName>
</protein>
<dbReference type="AlphaFoldDB" id="A0A8B3S4G9"/>
<keyword evidence="5" id="KW-0694">RNA-binding</keyword>
<dbReference type="InterPro" id="IPR038570">
    <property type="entry name" value="HicA_sf"/>
</dbReference>
<accession>A0A8B3S4G9</accession>
<evidence type="ECO:0000256" key="2">
    <source>
        <dbReference type="ARBA" id="ARBA00022722"/>
    </source>
</evidence>
<proteinExistence type="predicted"/>
<name>A0A8B3S4G9_9EURY</name>
<evidence type="ECO:0000313" key="7">
    <source>
        <dbReference type="EMBL" id="RZB33167.1"/>
    </source>
</evidence>
<dbReference type="SUPFAM" id="SSF54786">
    <property type="entry name" value="YcfA/nrd intein domain"/>
    <property type="match status" value="1"/>
</dbReference>
<evidence type="ECO:0000256" key="6">
    <source>
        <dbReference type="ARBA" id="ARBA00023016"/>
    </source>
</evidence>
<gene>
    <name evidence="7" type="ORF">AEth_00086</name>
</gene>
<dbReference type="Pfam" id="PF07927">
    <property type="entry name" value="HicA_toxin"/>
    <property type="match status" value="1"/>
</dbReference>
<reference evidence="8" key="1">
    <citation type="submission" date="2019-01" db="EMBL/GenBank/DDBJ databases">
        <title>Anaerobic oxidation of ethane by archaea from a marine hydrocarbon seep.</title>
        <authorList>
            <person name="Musat F."/>
        </authorList>
    </citation>
    <scope>NUCLEOTIDE SEQUENCE [LARGE SCALE GENOMIC DNA]</scope>
</reference>
<dbReference type="Gene3D" id="3.30.920.30">
    <property type="entry name" value="Hypothetical protein"/>
    <property type="match status" value="1"/>
</dbReference>
<comment type="caution">
    <text evidence="7">The sequence shown here is derived from an EMBL/GenBank/DDBJ whole genome shotgun (WGS) entry which is preliminary data.</text>
</comment>